<comment type="caution">
    <text evidence="1">The sequence shown here is derived from an EMBL/GenBank/DDBJ whole genome shotgun (WGS) entry which is preliminary data.</text>
</comment>
<dbReference type="Proteomes" id="UP000011657">
    <property type="component" value="Unassembled WGS sequence"/>
</dbReference>
<protein>
    <submittedName>
        <fullName evidence="1">Uncharacterized protein</fullName>
    </submittedName>
</protein>
<sequence>MSGPRHIAALLVTVVLGTGLPHLEDITAAFDLWPILGASTVRRIGERSTDDDLSPVEIGLAVFGENGRSATGTDRV</sequence>
<name>M0C9P5_9EURY</name>
<reference evidence="1 2" key="1">
    <citation type="journal article" date="2014" name="PLoS Genet.">
        <title>Phylogenetically driven sequencing of extremely halophilic archaea reveals strategies for static and dynamic osmo-response.</title>
        <authorList>
            <person name="Becker E.A."/>
            <person name="Seitzer P.M."/>
            <person name="Tritt A."/>
            <person name="Larsen D."/>
            <person name="Krusor M."/>
            <person name="Yao A.I."/>
            <person name="Wu D."/>
            <person name="Madern D."/>
            <person name="Eisen J.A."/>
            <person name="Darling A.E."/>
            <person name="Facciotti M.T."/>
        </authorList>
    </citation>
    <scope>NUCLEOTIDE SEQUENCE [LARGE SCALE GENOMIC DNA]</scope>
    <source>
        <strain evidence="1 2">JCM 13891</strain>
    </source>
</reference>
<proteinExistence type="predicted"/>
<dbReference type="PATRIC" id="fig|1227488.3.peg.1664"/>
<dbReference type="EMBL" id="AOIS01000030">
    <property type="protein sequence ID" value="ELZ19353.1"/>
    <property type="molecule type" value="Genomic_DNA"/>
</dbReference>
<organism evidence="1 2">
    <name type="scientific">Haloterrigena salina JCM 13891</name>
    <dbReference type="NCBI Taxonomy" id="1227488"/>
    <lineage>
        <taxon>Archaea</taxon>
        <taxon>Methanobacteriati</taxon>
        <taxon>Methanobacteriota</taxon>
        <taxon>Stenosarchaea group</taxon>
        <taxon>Halobacteria</taxon>
        <taxon>Halobacteriales</taxon>
        <taxon>Natrialbaceae</taxon>
        <taxon>Haloterrigena</taxon>
    </lineage>
</organism>
<gene>
    <name evidence="1" type="ORF">C477_08443</name>
</gene>
<evidence type="ECO:0000313" key="2">
    <source>
        <dbReference type="Proteomes" id="UP000011657"/>
    </source>
</evidence>
<keyword evidence="2" id="KW-1185">Reference proteome</keyword>
<evidence type="ECO:0000313" key="1">
    <source>
        <dbReference type="EMBL" id="ELZ19353.1"/>
    </source>
</evidence>
<dbReference type="AlphaFoldDB" id="M0C9P5"/>
<dbReference type="RefSeq" id="WP_008894003.1">
    <property type="nucleotide sequence ID" value="NZ_AOIS01000030.1"/>
</dbReference>
<accession>M0C9P5</accession>